<dbReference type="RefSeq" id="WP_310799068.1">
    <property type="nucleotide sequence ID" value="NZ_CP123872.1"/>
</dbReference>
<proteinExistence type="inferred from homology"/>
<comment type="subunit">
    <text evidence="7">Homodimer.</text>
</comment>
<evidence type="ECO:0000256" key="6">
    <source>
        <dbReference type="PIRSR" id="PIRSR600888-3"/>
    </source>
</evidence>
<comment type="catalytic activity">
    <reaction evidence="1 7">
        <text>dTDP-4-dehydro-6-deoxy-alpha-D-glucose = dTDP-4-dehydro-beta-L-rhamnose</text>
        <dbReference type="Rhea" id="RHEA:16969"/>
        <dbReference type="ChEBI" id="CHEBI:57649"/>
        <dbReference type="ChEBI" id="CHEBI:62830"/>
        <dbReference type="EC" id="5.1.3.13"/>
    </reaction>
</comment>
<dbReference type="PANTHER" id="PTHR21047:SF2">
    <property type="entry name" value="THYMIDINE DIPHOSPHO-4-KETO-RHAMNOSE 3,5-EPIMERASE"/>
    <property type="match status" value="1"/>
</dbReference>
<feature type="active site" description="Proton donor" evidence="5">
    <location>
        <position position="132"/>
    </location>
</feature>
<protein>
    <recommendedName>
        <fullName evidence="4 7">dTDP-4-dehydrorhamnose 3,5-epimerase</fullName>
        <ecNumber evidence="3 7">5.1.3.13</ecNumber>
    </recommendedName>
    <alternativeName>
        <fullName evidence="7">Thymidine diphospho-4-keto-rhamnose 3,5-epimerase</fullName>
    </alternativeName>
</protein>
<dbReference type="PANTHER" id="PTHR21047">
    <property type="entry name" value="DTDP-6-DEOXY-D-GLUCOSE-3,5 EPIMERASE"/>
    <property type="match status" value="1"/>
</dbReference>
<dbReference type="EMBL" id="CP123872">
    <property type="protein sequence ID" value="WND03219.1"/>
    <property type="molecule type" value="Genomic_DNA"/>
</dbReference>
<evidence type="ECO:0000256" key="7">
    <source>
        <dbReference type="RuleBase" id="RU364069"/>
    </source>
</evidence>
<dbReference type="GO" id="GO:0019305">
    <property type="term" value="P:dTDP-rhamnose biosynthetic process"/>
    <property type="evidence" value="ECO:0007669"/>
    <property type="project" value="UniProtKB-UniRule"/>
</dbReference>
<dbReference type="CDD" id="cd00438">
    <property type="entry name" value="cupin_RmlC"/>
    <property type="match status" value="1"/>
</dbReference>
<dbReference type="NCBIfam" id="TIGR01221">
    <property type="entry name" value="rmlC"/>
    <property type="match status" value="1"/>
</dbReference>
<dbReference type="KEGG" id="tmk:QGN29_02405"/>
<dbReference type="Proteomes" id="UP001268683">
    <property type="component" value="Chromosome"/>
</dbReference>
<dbReference type="GO" id="GO:0005829">
    <property type="term" value="C:cytosol"/>
    <property type="evidence" value="ECO:0007669"/>
    <property type="project" value="TreeGrafter"/>
</dbReference>
<evidence type="ECO:0000256" key="1">
    <source>
        <dbReference type="ARBA" id="ARBA00001298"/>
    </source>
</evidence>
<dbReference type="SUPFAM" id="SSF51182">
    <property type="entry name" value="RmlC-like cupins"/>
    <property type="match status" value="1"/>
</dbReference>
<dbReference type="GO" id="GO:0008830">
    <property type="term" value="F:dTDP-4-dehydrorhamnose 3,5-epimerase activity"/>
    <property type="evidence" value="ECO:0007669"/>
    <property type="project" value="UniProtKB-UniRule"/>
</dbReference>
<dbReference type="InterPro" id="IPR014710">
    <property type="entry name" value="RmlC-like_jellyroll"/>
</dbReference>
<dbReference type="Pfam" id="PF00908">
    <property type="entry name" value="dTDP_sugar_isom"/>
    <property type="match status" value="1"/>
</dbReference>
<comment type="similarity">
    <text evidence="7">Belongs to the dTDP-4-dehydrorhamnose 3,5-epimerase family.</text>
</comment>
<keyword evidence="7 8" id="KW-0413">Isomerase</keyword>
<feature type="active site" description="Proton acceptor" evidence="5">
    <location>
        <position position="62"/>
    </location>
</feature>
<sequence length="187" mass="21264">MIAEELEIPGVYLFKPKKFGDERGFFSETFNAQTLGDYLGPLNFVQDNHAYSKDKGVMRGLHFQAPPFDQGKLVRVTRGSVLDVIVDIRTGSPTYGQHLSVELSAENWAQLWVPPGFAHAYCTLEDHTEFVYKVTNFYSPDHDGGIAYDDHELGIEWPMPFDQMTVSDKDKKHPKLSELISPFTYEV</sequence>
<reference evidence="8" key="1">
    <citation type="submission" date="2023-04" db="EMBL/GenBank/DDBJ databases">
        <title>Complete genome sequence of Temperatibacter marinus.</title>
        <authorList>
            <person name="Rong J.-C."/>
            <person name="Yi M.-L."/>
            <person name="Zhao Q."/>
        </authorList>
    </citation>
    <scope>NUCLEOTIDE SEQUENCE</scope>
    <source>
        <strain evidence="8">NBRC 110045</strain>
    </source>
</reference>
<organism evidence="8 9">
    <name type="scientific">Temperatibacter marinus</name>
    <dbReference type="NCBI Taxonomy" id="1456591"/>
    <lineage>
        <taxon>Bacteria</taxon>
        <taxon>Pseudomonadati</taxon>
        <taxon>Pseudomonadota</taxon>
        <taxon>Alphaproteobacteria</taxon>
        <taxon>Kordiimonadales</taxon>
        <taxon>Temperatibacteraceae</taxon>
        <taxon>Temperatibacter</taxon>
    </lineage>
</organism>
<evidence type="ECO:0000256" key="4">
    <source>
        <dbReference type="ARBA" id="ARBA00019595"/>
    </source>
</evidence>
<evidence type="ECO:0000256" key="2">
    <source>
        <dbReference type="ARBA" id="ARBA00001997"/>
    </source>
</evidence>
<accession>A0AA52H9S4</accession>
<gene>
    <name evidence="8" type="primary">rfbC</name>
    <name evidence="8" type="ORF">QGN29_02405</name>
</gene>
<comment type="function">
    <text evidence="2 7">Catalyzes the epimerization of the C3' and C5'positions of dTDP-6-deoxy-D-xylo-4-hexulose, forming dTDP-6-deoxy-L-lyxo-4-hexulose.</text>
</comment>
<dbReference type="InterPro" id="IPR000888">
    <property type="entry name" value="RmlC-like"/>
</dbReference>
<evidence type="ECO:0000313" key="8">
    <source>
        <dbReference type="EMBL" id="WND03219.1"/>
    </source>
</evidence>
<dbReference type="EC" id="5.1.3.13" evidence="3 7"/>
<evidence type="ECO:0000313" key="9">
    <source>
        <dbReference type="Proteomes" id="UP001268683"/>
    </source>
</evidence>
<evidence type="ECO:0000256" key="5">
    <source>
        <dbReference type="PIRSR" id="PIRSR600888-1"/>
    </source>
</evidence>
<dbReference type="Gene3D" id="2.60.120.10">
    <property type="entry name" value="Jelly Rolls"/>
    <property type="match status" value="1"/>
</dbReference>
<evidence type="ECO:0000256" key="3">
    <source>
        <dbReference type="ARBA" id="ARBA00012098"/>
    </source>
</evidence>
<dbReference type="GO" id="GO:0000271">
    <property type="term" value="P:polysaccharide biosynthetic process"/>
    <property type="evidence" value="ECO:0007669"/>
    <property type="project" value="TreeGrafter"/>
</dbReference>
<feature type="site" description="Participates in a stacking interaction with the thymidine ring of dTDP-4-oxo-6-deoxyglucose" evidence="6">
    <location>
        <position position="138"/>
    </location>
</feature>
<dbReference type="AlphaFoldDB" id="A0AA52H9S4"/>
<dbReference type="InterPro" id="IPR011051">
    <property type="entry name" value="RmlC_Cupin_sf"/>
</dbReference>
<keyword evidence="9" id="KW-1185">Reference proteome</keyword>
<name>A0AA52H9S4_9PROT</name>
<comment type="pathway">
    <text evidence="7">Carbohydrate biosynthesis; dTDP-L-rhamnose biosynthesis.</text>
</comment>